<dbReference type="AlphaFoldDB" id="A0AAU6TAY1"/>
<name>A0AAU6TAY1_9GAMM</name>
<evidence type="ECO:0000313" key="2">
    <source>
        <dbReference type="EMBL" id="XAG42044.1"/>
    </source>
</evidence>
<accession>A0AAU6TAY1</accession>
<protein>
    <submittedName>
        <fullName evidence="2">Uncharacterized protein</fullName>
    </submittedName>
</protein>
<keyword evidence="1" id="KW-1133">Transmembrane helix</keyword>
<dbReference type="EMBL" id="CP095328">
    <property type="protein sequence ID" value="XAG42044.1"/>
    <property type="molecule type" value="Genomic_DNA"/>
</dbReference>
<keyword evidence="1" id="KW-0812">Transmembrane</keyword>
<evidence type="ECO:0000256" key="1">
    <source>
        <dbReference type="SAM" id="Phobius"/>
    </source>
</evidence>
<organism evidence="2">
    <name type="scientific">Aeromonas sp. 19NY04SH05-1</name>
    <dbReference type="NCBI Taxonomy" id="2920537"/>
    <lineage>
        <taxon>Bacteria</taxon>
        <taxon>Pseudomonadati</taxon>
        <taxon>Pseudomonadota</taxon>
        <taxon>Gammaproteobacteria</taxon>
        <taxon>Aeromonadales</taxon>
        <taxon>Aeromonadaceae</taxon>
        <taxon>Aeromonas</taxon>
    </lineage>
</organism>
<dbReference type="RefSeq" id="WP_139729286.1">
    <property type="nucleotide sequence ID" value="NZ_CP095328.1"/>
</dbReference>
<gene>
    <name evidence="2" type="ORF">MRK42_03205</name>
</gene>
<proteinExistence type="predicted"/>
<keyword evidence="1" id="KW-0472">Membrane</keyword>
<feature type="transmembrane region" description="Helical" evidence="1">
    <location>
        <begin position="6"/>
        <end position="24"/>
    </location>
</feature>
<sequence length="164" mass="19340">MENINIFGIIAVIVSVSSFFVAFSQMRIASAKTKLDLYNKRFSIYMAALEYYQATYYESHEVIKEKSIVFTKAFRESQFLFDKKSQIFETLGKIQQNGSAILSYEKAKYESDNDLTGNRNELSNLHEHSVKARNEFRENLLLLENQVEKYLKFTNIDGWYFYRK</sequence>
<reference evidence="2" key="1">
    <citation type="submission" date="2022-03" db="EMBL/GenBank/DDBJ databases">
        <title>Sea Food Isolates.</title>
        <authorList>
            <person name="Li C."/>
        </authorList>
    </citation>
    <scope>NUCLEOTIDE SEQUENCE</scope>
    <source>
        <strain evidence="2">19NY04SH05-1</strain>
    </source>
</reference>